<feature type="binding site" evidence="8">
    <location>
        <position position="26"/>
    </location>
    <ligand>
        <name>ATP</name>
        <dbReference type="ChEBI" id="CHEBI:30616"/>
    </ligand>
</feature>
<dbReference type="PANTHER" id="PTHR43654:SF1">
    <property type="entry name" value="ISOPENTENYL PHOSPHATE KINASE"/>
    <property type="match status" value="1"/>
</dbReference>
<dbReference type="CDD" id="cd21157">
    <property type="entry name" value="PUA_G5K"/>
    <property type="match status" value="1"/>
</dbReference>
<dbReference type="InterPro" id="IPR015947">
    <property type="entry name" value="PUA-like_sf"/>
</dbReference>
<dbReference type="Pfam" id="PF00696">
    <property type="entry name" value="AA_kinase"/>
    <property type="match status" value="1"/>
</dbReference>
<feature type="binding site" evidence="8">
    <location>
        <position position="66"/>
    </location>
    <ligand>
        <name>substrate</name>
    </ligand>
</feature>
<dbReference type="InterPro" id="IPR001057">
    <property type="entry name" value="Glu/AcGlu_kinase"/>
</dbReference>
<dbReference type="InterPro" id="IPR002478">
    <property type="entry name" value="PUA"/>
</dbReference>
<keyword evidence="3 8" id="KW-0641">Proline biosynthesis</keyword>
<feature type="domain" description="PUA" evidence="9">
    <location>
        <begin position="291"/>
        <end position="377"/>
    </location>
</feature>
<reference evidence="10 11" key="1">
    <citation type="submission" date="2016-08" db="EMBL/GenBank/DDBJ databases">
        <authorList>
            <person name="Seilhamer J.J."/>
        </authorList>
    </citation>
    <scope>NUCLEOTIDE SEQUENCE [LARGE SCALE GENOMIC DNA]</scope>
    <source>
        <strain evidence="10 11">CFBP4641</strain>
    </source>
</reference>
<dbReference type="SUPFAM" id="SSF53633">
    <property type="entry name" value="Carbamate kinase-like"/>
    <property type="match status" value="1"/>
</dbReference>
<dbReference type="Proteomes" id="UP000247346">
    <property type="component" value="Unassembled WGS sequence"/>
</dbReference>
<dbReference type="AlphaFoldDB" id="A0A2P5Z0J3"/>
<dbReference type="PROSITE" id="PS50890">
    <property type="entry name" value="PUA"/>
    <property type="match status" value="1"/>
</dbReference>
<comment type="subcellular location">
    <subcellularLocation>
        <location evidence="8">Cytoplasm</location>
    </subcellularLocation>
</comment>
<evidence type="ECO:0000256" key="6">
    <source>
        <dbReference type="ARBA" id="ARBA00022777"/>
    </source>
</evidence>
<keyword evidence="5 8" id="KW-0547">Nucleotide-binding</keyword>
<dbReference type="Gene3D" id="2.30.130.10">
    <property type="entry name" value="PUA domain"/>
    <property type="match status" value="1"/>
</dbReference>
<evidence type="ECO:0000256" key="1">
    <source>
        <dbReference type="ARBA" id="ARBA00022490"/>
    </source>
</evidence>
<name>A0A2P5Z0J3_9XANT</name>
<dbReference type="HAMAP" id="MF_00456">
    <property type="entry name" value="ProB"/>
    <property type="match status" value="1"/>
</dbReference>
<keyword evidence="6 8" id="KW-0418">Kinase</keyword>
<dbReference type="InterPro" id="IPR011529">
    <property type="entry name" value="Glu_5kinase"/>
</dbReference>
<evidence type="ECO:0000256" key="4">
    <source>
        <dbReference type="ARBA" id="ARBA00022679"/>
    </source>
</evidence>
<sequence>MTSHVTIPASPFPEQPLPPWRRAVLKVGSSLLAADGGGLTPRFALGLAQFVSANLAAGRELVIVSSGAVAAGRAIVPKAAEAGAALAARQALAALGQAQLIALWQRFFERPVAQVLLTHDDLRNRRRYLNARATLGELLRLGALPVVNENDTVSVDELKLGDNDNLAAIVAALVDADALFIATDIDGLYTADPRRDPQAQPLHEVQELSAAVLAMAGGSGSGVGTGGMRTKLEAAAKAGAAGIETYLFNGRSAEVVRGLAQDSLRGTRIHAARTRIAARKYWLRHVPVEPGAILIDAGAAAALLDKGASLLPGGVAGAVGEFRRGDMVEVRLRDAAGERCLARGVSQYAAVDIRRIAGRHSRDIEAILGYNYGENVIHRDDLVVVRESGVGNGESA</sequence>
<dbReference type="SMART" id="SM00359">
    <property type="entry name" value="PUA"/>
    <property type="match status" value="1"/>
</dbReference>
<keyword evidence="4 8" id="KW-0808">Transferase</keyword>
<dbReference type="PROSITE" id="PS00902">
    <property type="entry name" value="GLUTAMATE_5_KINASE"/>
    <property type="match status" value="1"/>
</dbReference>
<dbReference type="PANTHER" id="PTHR43654">
    <property type="entry name" value="GLUTAMATE 5-KINASE"/>
    <property type="match status" value="1"/>
</dbReference>
<evidence type="ECO:0000256" key="2">
    <source>
        <dbReference type="ARBA" id="ARBA00022605"/>
    </source>
</evidence>
<evidence type="ECO:0000256" key="3">
    <source>
        <dbReference type="ARBA" id="ARBA00022650"/>
    </source>
</evidence>
<organism evidence="10 11">
    <name type="scientific">Xanthomonas sacchari</name>
    <dbReference type="NCBI Taxonomy" id="56458"/>
    <lineage>
        <taxon>Bacteria</taxon>
        <taxon>Pseudomonadati</taxon>
        <taxon>Pseudomonadota</taxon>
        <taxon>Gammaproteobacteria</taxon>
        <taxon>Lysobacterales</taxon>
        <taxon>Lysobacteraceae</taxon>
        <taxon>Xanthomonas</taxon>
    </lineage>
</organism>
<evidence type="ECO:0000259" key="9">
    <source>
        <dbReference type="SMART" id="SM00359"/>
    </source>
</evidence>
<dbReference type="InterPro" id="IPR005715">
    <property type="entry name" value="Glu_5kinase/COase_Synthase"/>
</dbReference>
<dbReference type="Gene3D" id="3.40.1160.10">
    <property type="entry name" value="Acetylglutamate kinase-like"/>
    <property type="match status" value="1"/>
</dbReference>
<dbReference type="InterPro" id="IPR001048">
    <property type="entry name" value="Asp/Glu/Uridylate_kinase"/>
</dbReference>
<dbReference type="RefSeq" id="WP_010343571.1">
    <property type="nucleotide sequence ID" value="NZ_CP132343.1"/>
</dbReference>
<dbReference type="InterPro" id="IPR036974">
    <property type="entry name" value="PUA_sf"/>
</dbReference>
<protein>
    <recommendedName>
        <fullName evidence="8">Glutamate 5-kinase</fullName>
        <ecNumber evidence="8">2.7.2.11</ecNumber>
    </recommendedName>
    <alternativeName>
        <fullName evidence="8">Gamma-glutamyl kinase</fullName>
        <shortName evidence="8">GK</shortName>
    </alternativeName>
</protein>
<dbReference type="GO" id="GO:0003723">
    <property type="term" value="F:RNA binding"/>
    <property type="evidence" value="ECO:0007669"/>
    <property type="project" value="InterPro"/>
</dbReference>
<feature type="binding site" evidence="8">
    <location>
        <begin position="225"/>
        <end position="231"/>
    </location>
    <ligand>
        <name>ATP</name>
        <dbReference type="ChEBI" id="CHEBI:30616"/>
    </ligand>
</feature>
<keyword evidence="7 8" id="KW-0067">ATP-binding</keyword>
<dbReference type="EC" id="2.7.2.11" evidence="8"/>
<evidence type="ECO:0000256" key="7">
    <source>
        <dbReference type="ARBA" id="ARBA00022840"/>
    </source>
</evidence>
<keyword evidence="1 8" id="KW-0963">Cytoplasm</keyword>
<dbReference type="GO" id="GO:0055129">
    <property type="term" value="P:L-proline biosynthetic process"/>
    <property type="evidence" value="ECO:0007669"/>
    <property type="project" value="UniProtKB-UniRule"/>
</dbReference>
<dbReference type="GO" id="GO:0005524">
    <property type="term" value="F:ATP binding"/>
    <property type="evidence" value="ECO:0007669"/>
    <property type="project" value="UniProtKB-KW"/>
</dbReference>
<dbReference type="FunFam" id="3.40.1160.10:FF:000018">
    <property type="entry name" value="Glutamate 5-kinase"/>
    <property type="match status" value="1"/>
</dbReference>
<comment type="catalytic activity">
    <reaction evidence="8">
        <text>L-glutamate + ATP = L-glutamyl 5-phosphate + ADP</text>
        <dbReference type="Rhea" id="RHEA:14877"/>
        <dbReference type="ChEBI" id="CHEBI:29985"/>
        <dbReference type="ChEBI" id="CHEBI:30616"/>
        <dbReference type="ChEBI" id="CHEBI:58274"/>
        <dbReference type="ChEBI" id="CHEBI:456216"/>
        <dbReference type="EC" id="2.7.2.11"/>
    </reaction>
</comment>
<dbReference type="NCBIfam" id="TIGR01027">
    <property type="entry name" value="proB"/>
    <property type="match status" value="1"/>
</dbReference>
<comment type="pathway">
    <text evidence="8">Amino-acid biosynthesis; L-proline biosynthesis; L-glutamate 5-semialdehyde from L-glutamate: step 1/2.</text>
</comment>
<dbReference type="GO" id="GO:0005829">
    <property type="term" value="C:cytosol"/>
    <property type="evidence" value="ECO:0007669"/>
    <property type="project" value="TreeGrafter"/>
</dbReference>
<dbReference type="GeneID" id="93878654"/>
<keyword evidence="2 8" id="KW-0028">Amino-acid biosynthesis</keyword>
<accession>A0A2P5Z0J3</accession>
<dbReference type="PIRSF" id="PIRSF000729">
    <property type="entry name" value="GK"/>
    <property type="match status" value="1"/>
</dbReference>
<evidence type="ECO:0000256" key="8">
    <source>
        <dbReference type="HAMAP-Rule" id="MF_00456"/>
    </source>
</evidence>
<dbReference type="SUPFAM" id="SSF88697">
    <property type="entry name" value="PUA domain-like"/>
    <property type="match status" value="1"/>
</dbReference>
<dbReference type="GO" id="GO:0004349">
    <property type="term" value="F:glutamate 5-kinase activity"/>
    <property type="evidence" value="ECO:0007669"/>
    <property type="project" value="UniProtKB-UniRule"/>
</dbReference>
<dbReference type="UniPathway" id="UPA00098">
    <property type="reaction ID" value="UER00359"/>
</dbReference>
<dbReference type="InterPro" id="IPR019797">
    <property type="entry name" value="Glutamate_5-kinase_CS"/>
</dbReference>
<gene>
    <name evidence="8 10" type="primary">proB</name>
    <name evidence="10" type="ORF">XsacCFBP4641_16305</name>
</gene>
<feature type="binding site" evidence="8">
    <location>
        <position position="163"/>
    </location>
    <ligand>
        <name>substrate</name>
    </ligand>
</feature>
<evidence type="ECO:0000313" key="10">
    <source>
        <dbReference type="EMBL" id="PPU80866.1"/>
    </source>
</evidence>
<dbReference type="OrthoDB" id="9804434at2"/>
<comment type="similarity">
    <text evidence="8">Belongs to the glutamate 5-kinase family.</text>
</comment>
<dbReference type="CDD" id="cd04242">
    <property type="entry name" value="AAK_G5K_ProB"/>
    <property type="match status" value="1"/>
</dbReference>
<dbReference type="InterPro" id="IPR036393">
    <property type="entry name" value="AceGlu_kinase-like_sf"/>
</dbReference>
<comment type="function">
    <text evidence="8">Catalyzes the transfer of a phosphate group to glutamate to form L-glutamate 5-phosphate.</text>
</comment>
<evidence type="ECO:0000313" key="11">
    <source>
        <dbReference type="Proteomes" id="UP000247346"/>
    </source>
</evidence>
<dbReference type="PRINTS" id="PR00474">
    <property type="entry name" value="GLU5KINASE"/>
</dbReference>
<proteinExistence type="inferred from homology"/>
<dbReference type="Pfam" id="PF01472">
    <property type="entry name" value="PUA"/>
    <property type="match status" value="1"/>
</dbReference>
<feature type="binding site" evidence="8">
    <location>
        <begin position="183"/>
        <end position="184"/>
    </location>
    <ligand>
        <name>ATP</name>
        <dbReference type="ChEBI" id="CHEBI:30616"/>
    </ligand>
</feature>
<comment type="caution">
    <text evidence="10">The sequence shown here is derived from an EMBL/GenBank/DDBJ whole genome shotgun (WGS) entry which is preliminary data.</text>
</comment>
<dbReference type="EMBL" id="MDEK01000016">
    <property type="protein sequence ID" value="PPU80866.1"/>
    <property type="molecule type" value="Genomic_DNA"/>
</dbReference>
<dbReference type="FunFam" id="2.30.130.10:FF:000007">
    <property type="entry name" value="Glutamate 5-kinase"/>
    <property type="match status" value="1"/>
</dbReference>
<dbReference type="InterPro" id="IPR041739">
    <property type="entry name" value="G5K_ProB"/>
</dbReference>
<evidence type="ECO:0000256" key="5">
    <source>
        <dbReference type="ARBA" id="ARBA00022741"/>
    </source>
</evidence>
<feature type="binding site" evidence="8">
    <location>
        <position position="151"/>
    </location>
    <ligand>
        <name>substrate</name>
    </ligand>
</feature>